<comment type="caution">
    <text evidence="1">The sequence shown here is derived from an EMBL/GenBank/DDBJ whole genome shotgun (WGS) entry which is preliminary data.</text>
</comment>
<sequence>MSKHLPRRHRFNKIVIKVVATEWDQSKKLGLNRDEPKSKVILDFVISINVNP</sequence>
<dbReference type="EMBL" id="AZEZ01000061">
    <property type="protein sequence ID" value="KRL44051.1"/>
    <property type="molecule type" value="Genomic_DNA"/>
</dbReference>
<protein>
    <submittedName>
        <fullName evidence="1">Uncharacterized protein</fullName>
    </submittedName>
</protein>
<evidence type="ECO:0000313" key="1">
    <source>
        <dbReference type="EMBL" id="KRL44051.1"/>
    </source>
</evidence>
<reference evidence="1 2" key="1">
    <citation type="journal article" date="2015" name="Genome Announc.">
        <title>Expanding the biotechnology potential of lactobacilli through comparative genomics of 213 strains and associated genera.</title>
        <authorList>
            <person name="Sun Z."/>
            <person name="Harris H.M."/>
            <person name="McCann A."/>
            <person name="Guo C."/>
            <person name="Argimon S."/>
            <person name="Zhang W."/>
            <person name="Yang X."/>
            <person name="Jeffery I.B."/>
            <person name="Cooney J.C."/>
            <person name="Kagawa T.F."/>
            <person name="Liu W."/>
            <person name="Song Y."/>
            <person name="Salvetti E."/>
            <person name="Wrobel A."/>
            <person name="Rasinkangas P."/>
            <person name="Parkhill J."/>
            <person name="Rea M.C."/>
            <person name="O'Sullivan O."/>
            <person name="Ritari J."/>
            <person name="Douillard F.P."/>
            <person name="Paul Ross R."/>
            <person name="Yang R."/>
            <person name="Briner A.E."/>
            <person name="Felis G.E."/>
            <person name="de Vos W.M."/>
            <person name="Barrangou R."/>
            <person name="Klaenhammer T.R."/>
            <person name="Caufield P.W."/>
            <person name="Cui Y."/>
            <person name="Zhang H."/>
            <person name="O'Toole P.W."/>
        </authorList>
    </citation>
    <scope>NUCLEOTIDE SEQUENCE [LARGE SCALE GENOMIC DNA]</scope>
    <source>
        <strain evidence="1 2">DSM 14500</strain>
    </source>
</reference>
<gene>
    <name evidence="1" type="ORF">FD29_GL000280</name>
</gene>
<dbReference type="Proteomes" id="UP000050872">
    <property type="component" value="Unassembled WGS sequence"/>
</dbReference>
<organism evidence="1 2">
    <name type="scientific">Companilactobacillus mindensis DSM 14500</name>
    <dbReference type="NCBI Taxonomy" id="1423770"/>
    <lineage>
        <taxon>Bacteria</taxon>
        <taxon>Bacillati</taxon>
        <taxon>Bacillota</taxon>
        <taxon>Bacilli</taxon>
        <taxon>Lactobacillales</taxon>
        <taxon>Lactobacillaceae</taxon>
        <taxon>Companilactobacillus</taxon>
    </lineage>
</organism>
<dbReference type="AlphaFoldDB" id="A0A0R1QS76"/>
<name>A0A0R1QS76_9LACO</name>
<proteinExistence type="predicted"/>
<keyword evidence="2" id="KW-1185">Reference proteome</keyword>
<dbReference type="PATRIC" id="fig|1423770.3.peg.281"/>
<accession>A0A0R1QS76</accession>
<evidence type="ECO:0000313" key="2">
    <source>
        <dbReference type="Proteomes" id="UP000050872"/>
    </source>
</evidence>